<sequence length="268" mass="28745">MFPQLKWYYVVVAYIAAPFLSFCNAYGAGLTDMNMAYNYGKVALFILAALDGKENGVVAGLVGCGLIKSIASVSSDLMHDFKTGHLTLTSPRSMLVSQAIGTAIGCIVAPLTFFLFYKAFDVGNPDGTYKAPYAIIYRNMAILGVEGFSALPRHCLQLCYGFFAFAVLANLLTDVLPKKLGRLIPLPMAMAVPFLVGGAFAIDMCMGSLVVYVWHRINAKKASLMVPAVASGLICGDGLWILPSSILALAKINPPICMNFSPGNLRGY</sequence>
<evidence type="ECO:0000256" key="5">
    <source>
        <dbReference type="ARBA" id="ARBA00022989"/>
    </source>
</evidence>
<evidence type="ECO:0000256" key="7">
    <source>
        <dbReference type="SAM" id="Phobius"/>
    </source>
</evidence>
<dbReference type="NCBIfam" id="TIGR00728">
    <property type="entry name" value="OPT_sfam"/>
    <property type="match status" value="1"/>
</dbReference>
<evidence type="ECO:0000256" key="6">
    <source>
        <dbReference type="ARBA" id="ARBA00023136"/>
    </source>
</evidence>
<evidence type="ECO:0000256" key="1">
    <source>
        <dbReference type="ARBA" id="ARBA00004141"/>
    </source>
</evidence>
<organism evidence="8 9">
    <name type="scientific">Penstemon davidsonii</name>
    <dbReference type="NCBI Taxonomy" id="160366"/>
    <lineage>
        <taxon>Eukaryota</taxon>
        <taxon>Viridiplantae</taxon>
        <taxon>Streptophyta</taxon>
        <taxon>Embryophyta</taxon>
        <taxon>Tracheophyta</taxon>
        <taxon>Spermatophyta</taxon>
        <taxon>Magnoliopsida</taxon>
        <taxon>eudicotyledons</taxon>
        <taxon>Gunneridae</taxon>
        <taxon>Pentapetalae</taxon>
        <taxon>asterids</taxon>
        <taxon>lamiids</taxon>
        <taxon>Lamiales</taxon>
        <taxon>Plantaginaceae</taxon>
        <taxon>Cheloneae</taxon>
        <taxon>Penstemon</taxon>
    </lineage>
</organism>
<comment type="similarity">
    <text evidence="2">Belongs to the YSL (TC 2.A.67.2) family.</text>
</comment>
<comment type="subcellular location">
    <subcellularLocation>
        <location evidence="1">Membrane</location>
        <topology evidence="1">Multi-pass membrane protein</topology>
    </subcellularLocation>
</comment>
<accession>A0ABR0DI08</accession>
<keyword evidence="9" id="KW-1185">Reference proteome</keyword>
<evidence type="ECO:0000256" key="3">
    <source>
        <dbReference type="ARBA" id="ARBA00022448"/>
    </source>
</evidence>
<feature type="transmembrane region" description="Helical" evidence="7">
    <location>
        <begin position="7"/>
        <end position="27"/>
    </location>
</feature>
<feature type="transmembrane region" description="Helical" evidence="7">
    <location>
        <begin position="158"/>
        <end position="176"/>
    </location>
</feature>
<dbReference type="Proteomes" id="UP001291926">
    <property type="component" value="Unassembled WGS sequence"/>
</dbReference>
<proteinExistence type="inferred from homology"/>
<protein>
    <submittedName>
        <fullName evidence="8">Uncharacterized protein</fullName>
    </submittedName>
</protein>
<dbReference type="InterPro" id="IPR045035">
    <property type="entry name" value="YSL-like"/>
</dbReference>
<feature type="transmembrane region" description="Helical" evidence="7">
    <location>
        <begin position="99"/>
        <end position="120"/>
    </location>
</feature>
<keyword evidence="5 7" id="KW-1133">Transmembrane helix</keyword>
<evidence type="ECO:0000256" key="4">
    <source>
        <dbReference type="ARBA" id="ARBA00022692"/>
    </source>
</evidence>
<dbReference type="EMBL" id="JAYDYQ010001088">
    <property type="protein sequence ID" value="KAK4488393.1"/>
    <property type="molecule type" value="Genomic_DNA"/>
</dbReference>
<dbReference type="Pfam" id="PF03169">
    <property type="entry name" value="OPT"/>
    <property type="match status" value="1"/>
</dbReference>
<feature type="transmembrane region" description="Helical" evidence="7">
    <location>
        <begin position="226"/>
        <end position="250"/>
    </location>
</feature>
<dbReference type="PANTHER" id="PTHR31645">
    <property type="entry name" value="OLIGOPEPTIDE TRANSPORTER YGL114W-RELATED"/>
    <property type="match status" value="1"/>
</dbReference>
<dbReference type="PANTHER" id="PTHR31645:SF4">
    <property type="entry name" value="METAL-NICOTIANAMINE TRANSPORTER YSL3"/>
    <property type="match status" value="1"/>
</dbReference>
<comment type="caution">
    <text evidence="8">The sequence shown here is derived from an EMBL/GenBank/DDBJ whole genome shotgun (WGS) entry which is preliminary data.</text>
</comment>
<keyword evidence="3" id="KW-0813">Transport</keyword>
<feature type="transmembrane region" description="Helical" evidence="7">
    <location>
        <begin position="188"/>
        <end position="214"/>
    </location>
</feature>
<dbReference type="InterPro" id="IPR004813">
    <property type="entry name" value="OPT"/>
</dbReference>
<name>A0ABR0DI08_9LAMI</name>
<keyword evidence="6 7" id="KW-0472">Membrane</keyword>
<evidence type="ECO:0000313" key="9">
    <source>
        <dbReference type="Proteomes" id="UP001291926"/>
    </source>
</evidence>
<reference evidence="8 9" key="1">
    <citation type="journal article" date="2023" name="bioRxiv">
        <title>Genome report: Whole genome sequence and annotation of Penstemon davidsonii.</title>
        <authorList>
            <person name="Ostevik K.L."/>
            <person name="Alabady M."/>
            <person name="Zhang M."/>
            <person name="Rausher M.D."/>
        </authorList>
    </citation>
    <scope>NUCLEOTIDE SEQUENCE [LARGE SCALE GENOMIC DNA]</scope>
    <source>
        <strain evidence="8">DNT005</strain>
        <tissue evidence="8">Whole leaf</tissue>
    </source>
</reference>
<keyword evidence="4 7" id="KW-0812">Transmembrane</keyword>
<evidence type="ECO:0000313" key="8">
    <source>
        <dbReference type="EMBL" id="KAK4488393.1"/>
    </source>
</evidence>
<gene>
    <name evidence="8" type="ORF">RD792_004156</name>
</gene>
<evidence type="ECO:0000256" key="2">
    <source>
        <dbReference type="ARBA" id="ARBA00010276"/>
    </source>
</evidence>